<feature type="region of interest" description="Disordered" evidence="1">
    <location>
        <begin position="58"/>
        <end position="78"/>
    </location>
</feature>
<reference evidence="2 3" key="1">
    <citation type="journal article" date="2018" name="Biotechnol. Biofuels">
        <title>Integrative visual omics of the white-rot fungus Polyporus brumalis exposes the biotechnological potential of its oxidative enzymes for delignifying raw plant biomass.</title>
        <authorList>
            <person name="Miyauchi S."/>
            <person name="Rancon A."/>
            <person name="Drula E."/>
            <person name="Hage H."/>
            <person name="Chaduli D."/>
            <person name="Favel A."/>
            <person name="Grisel S."/>
            <person name="Henrissat B."/>
            <person name="Herpoel-Gimbert I."/>
            <person name="Ruiz-Duenas F.J."/>
            <person name="Chevret D."/>
            <person name="Hainaut M."/>
            <person name="Lin J."/>
            <person name="Wang M."/>
            <person name="Pangilinan J."/>
            <person name="Lipzen A."/>
            <person name="Lesage-Meessen L."/>
            <person name="Navarro D."/>
            <person name="Riley R."/>
            <person name="Grigoriev I.V."/>
            <person name="Zhou S."/>
            <person name="Raouche S."/>
            <person name="Rosso M.N."/>
        </authorList>
    </citation>
    <scope>NUCLEOTIDE SEQUENCE [LARGE SCALE GENOMIC DNA]</scope>
    <source>
        <strain evidence="2 3">BRFM 1820</strain>
    </source>
</reference>
<dbReference type="AlphaFoldDB" id="A0A371CLJ5"/>
<name>A0A371CLJ5_9APHY</name>
<evidence type="ECO:0000313" key="3">
    <source>
        <dbReference type="Proteomes" id="UP000256964"/>
    </source>
</evidence>
<protein>
    <submittedName>
        <fullName evidence="2">Uncharacterized protein</fullName>
    </submittedName>
</protein>
<organism evidence="2 3">
    <name type="scientific">Lentinus brumalis</name>
    <dbReference type="NCBI Taxonomy" id="2498619"/>
    <lineage>
        <taxon>Eukaryota</taxon>
        <taxon>Fungi</taxon>
        <taxon>Dikarya</taxon>
        <taxon>Basidiomycota</taxon>
        <taxon>Agaricomycotina</taxon>
        <taxon>Agaricomycetes</taxon>
        <taxon>Polyporales</taxon>
        <taxon>Polyporaceae</taxon>
        <taxon>Lentinus</taxon>
    </lineage>
</organism>
<evidence type="ECO:0000256" key="1">
    <source>
        <dbReference type="SAM" id="MobiDB-lite"/>
    </source>
</evidence>
<dbReference type="EMBL" id="KZ857522">
    <property type="protein sequence ID" value="RDX41153.1"/>
    <property type="molecule type" value="Genomic_DNA"/>
</dbReference>
<proteinExistence type="predicted"/>
<keyword evidence="3" id="KW-1185">Reference proteome</keyword>
<sequence length="165" mass="18340">MTSTTIARRPTETASMFMQRSGRPIALRKPCTYDHEAPQCSPLLWLTTPIPVQVDLPNTQGSQRSLPSDPRCTVHDREERNSRGRLVLLAIMARRLGVARNPLQRRNLLQLCVHAWRPVTTASCSVSPRVQSPVVLFVFGPTLRAAKPSRRTARDSSGLSLTSDS</sequence>
<gene>
    <name evidence="2" type="ORF">OH76DRAFT_250414</name>
</gene>
<accession>A0A371CLJ5</accession>
<evidence type="ECO:0000313" key="2">
    <source>
        <dbReference type="EMBL" id="RDX41153.1"/>
    </source>
</evidence>
<dbReference type="Proteomes" id="UP000256964">
    <property type="component" value="Unassembled WGS sequence"/>
</dbReference>